<reference evidence="2 3" key="1">
    <citation type="submission" date="2018-11" db="EMBL/GenBank/DDBJ databases">
        <authorList>
            <consortium name="Pathogen Informatics"/>
        </authorList>
    </citation>
    <scope>NUCLEOTIDE SEQUENCE [LARGE SCALE GENOMIC DNA]</scope>
</reference>
<accession>A0A3P6P9E6</accession>
<organism evidence="2 3">
    <name type="scientific">Anisakis simplex</name>
    <name type="common">Herring worm</name>
    <dbReference type="NCBI Taxonomy" id="6269"/>
    <lineage>
        <taxon>Eukaryota</taxon>
        <taxon>Metazoa</taxon>
        <taxon>Ecdysozoa</taxon>
        <taxon>Nematoda</taxon>
        <taxon>Chromadorea</taxon>
        <taxon>Rhabditida</taxon>
        <taxon>Spirurina</taxon>
        <taxon>Ascaridomorpha</taxon>
        <taxon>Ascaridoidea</taxon>
        <taxon>Anisakidae</taxon>
        <taxon>Anisakis</taxon>
        <taxon>Anisakis simplex complex</taxon>
    </lineage>
</organism>
<dbReference type="Proteomes" id="UP000267096">
    <property type="component" value="Unassembled WGS sequence"/>
</dbReference>
<dbReference type="PANTHER" id="PTHR17695:SF11">
    <property type="entry name" value="SMALL SUBUNIT PROCESSOME COMPONENT 20 HOMOLOG"/>
    <property type="match status" value="1"/>
</dbReference>
<gene>
    <name evidence="2" type="ORF">ASIM_LOCUS4628</name>
</gene>
<protein>
    <recommendedName>
        <fullName evidence="1">U3 small nucleolar RNA-associated protein 20 domain-containing protein</fullName>
    </recommendedName>
</protein>
<dbReference type="EMBL" id="UYRR01008257">
    <property type="protein sequence ID" value="VDK24205.1"/>
    <property type="molecule type" value="Genomic_DNA"/>
</dbReference>
<feature type="domain" description="U3 small nucleolar RNA-associated protein 20" evidence="1">
    <location>
        <begin position="1"/>
        <end position="140"/>
    </location>
</feature>
<sequence length="173" mass="19519">MKLCTLLMSRSINVREVARKTIISVVEALGPKYLPFVVKEMKMILNKGYQVHVMIFTTHALISAMEAHLSPKDLDACLSEIMQVCSMDLFGDTADEKEISGITKDVPEAKANRTFDTYTLLGRFVGSQSMGIVLKPLREIDVVIYSTYDKCDRVKRSRVDLFAVEQHGRIETN</sequence>
<dbReference type="GO" id="GO:0032040">
    <property type="term" value="C:small-subunit processome"/>
    <property type="evidence" value="ECO:0007669"/>
    <property type="project" value="TreeGrafter"/>
</dbReference>
<proteinExistence type="predicted"/>
<evidence type="ECO:0000313" key="3">
    <source>
        <dbReference type="Proteomes" id="UP000267096"/>
    </source>
</evidence>
<dbReference type="Pfam" id="PF20416">
    <property type="entry name" value="UTP20"/>
    <property type="match status" value="1"/>
</dbReference>
<evidence type="ECO:0000313" key="2">
    <source>
        <dbReference type="EMBL" id="VDK24205.1"/>
    </source>
</evidence>
<dbReference type="GO" id="GO:0030686">
    <property type="term" value="C:90S preribosome"/>
    <property type="evidence" value="ECO:0007669"/>
    <property type="project" value="TreeGrafter"/>
</dbReference>
<dbReference type="InterPro" id="IPR046523">
    <property type="entry name" value="UTP20_dom"/>
</dbReference>
<keyword evidence="3" id="KW-1185">Reference proteome</keyword>
<dbReference type="PANTHER" id="PTHR17695">
    <property type="entry name" value="SMALL SUBUNIT PROCESSOME COMPONENT 20 HOMOLOG"/>
    <property type="match status" value="1"/>
</dbReference>
<name>A0A3P6P9E6_ANISI</name>
<evidence type="ECO:0000259" key="1">
    <source>
        <dbReference type="Pfam" id="PF20416"/>
    </source>
</evidence>
<dbReference type="AlphaFoldDB" id="A0A3P6P9E6"/>
<dbReference type="InterPro" id="IPR052575">
    <property type="entry name" value="SSU_processome_comp_20"/>
</dbReference>
<dbReference type="OrthoDB" id="360653at2759"/>